<accession>A0A1J0CQ86</accession>
<comment type="similarity">
    <text evidence="1 2">Belongs to the terpene synthase family.</text>
</comment>
<dbReference type="SUPFAM" id="SSF48576">
    <property type="entry name" value="Terpenoid synthases"/>
    <property type="match status" value="1"/>
</dbReference>
<dbReference type="PANTHER" id="PTHR35201">
    <property type="entry name" value="TERPENE SYNTHASE"/>
    <property type="match status" value="1"/>
</dbReference>
<evidence type="ECO:0000256" key="1">
    <source>
        <dbReference type="ARBA" id="ARBA00006333"/>
    </source>
</evidence>
<dbReference type="EC" id="4.2.3.-" evidence="2"/>
<evidence type="ECO:0000313" key="3">
    <source>
        <dbReference type="EMBL" id="APB88776.1"/>
    </source>
</evidence>
<sequence>MMISTQSISVCSPRLPQPGICTNSPVALSPLRRQASLTWSSCFPKVGRGCSTLTAIKQASPFSSSAEDASADVKVRATNTGGRHSTGTQTVELLEPISPPKLASTIDDQLPTLLAMIIDGFPPFQMCKYVHEAENRLHQYVERYQNVKYLDAYYRAGLSAAAYGHPGTIDVDRLVGIGMNYGLQFLVDDLFFDTPSEFLQEQYGISRDARESPQKIREYIDHLDAIFGQQVQPSNPAPLIETIMWEAGQYTLGLSNPEWFEVYVADLVEHHRSGSASEVDILQGRNLYFQDLESYADMRGANVGGKFIQMMVEFGNDTYVPSVMRASPYFEKLTAVTSIHLGLVNDVFSYHKESALEQNPRNLITLLMEWEGKPFVETVYMAIDVVNTYARTIVDLEAEAWNSTLRNHLHEIIALIVGNVYFSIMDKRYRHPDSIFPELRDMNQSWKILPDAEGHVGL</sequence>
<keyword evidence="2" id="KW-0479">Metal-binding</keyword>
<dbReference type="EMBL" id="KX230838">
    <property type="protein sequence ID" value="APB88776.1"/>
    <property type="molecule type" value="mRNA"/>
</dbReference>
<dbReference type="GO" id="GO:0046872">
    <property type="term" value="F:metal ion binding"/>
    <property type="evidence" value="ECO:0007669"/>
    <property type="project" value="UniProtKB-KW"/>
</dbReference>
<dbReference type="AlphaFoldDB" id="A0A1J0CQ86"/>
<proteinExistence type="evidence at transcript level"/>
<dbReference type="Gene3D" id="1.10.600.10">
    <property type="entry name" value="Farnesyl Diphosphate Synthase"/>
    <property type="match status" value="1"/>
</dbReference>
<comment type="cofactor">
    <cofactor evidence="2">
        <name>Mg(2+)</name>
        <dbReference type="ChEBI" id="CHEBI:18420"/>
    </cofactor>
</comment>
<dbReference type="InterPro" id="IPR008949">
    <property type="entry name" value="Isoprenoid_synthase_dom_sf"/>
</dbReference>
<reference evidence="3" key="1">
    <citation type="journal article" date="2016" name="Proc. Natl. Acad. Sci. U.S.A.">
        <title>Microbial-type terpene synthase genes occur widely in nonseed land plants, but not in seed plants.</title>
        <authorList>
            <person name="Jia Q."/>
            <person name="Li G."/>
            <person name="Kollner T.G."/>
            <person name="Fu J."/>
            <person name="Chen X."/>
            <person name="Xiong W."/>
            <person name="Crandall-Stotler B.J."/>
            <person name="Bowman J.L."/>
            <person name="Weston D.J."/>
            <person name="Zhang Y."/>
            <person name="Chen L."/>
            <person name="Xie Y."/>
            <person name="Li F.W."/>
            <person name="Rothfels C.J."/>
            <person name="Larsson A."/>
            <person name="Graham S.W."/>
            <person name="Stevenson D.W."/>
            <person name="Wong G.K."/>
            <person name="Gershenzon J."/>
            <person name="Chen F."/>
        </authorList>
    </citation>
    <scope>NUCLEOTIDE SEQUENCE</scope>
</reference>
<name>A0A1J0CQ86_9BRYO</name>
<dbReference type="InterPro" id="IPR034686">
    <property type="entry name" value="Terpene_cyclase-like_2"/>
</dbReference>
<dbReference type="GO" id="GO:0010333">
    <property type="term" value="F:terpene synthase activity"/>
    <property type="evidence" value="ECO:0007669"/>
    <property type="project" value="InterPro"/>
</dbReference>
<protein>
    <recommendedName>
        <fullName evidence="2">Terpene synthase</fullName>
        <ecNumber evidence="2">4.2.3.-</ecNumber>
    </recommendedName>
</protein>
<dbReference type="Pfam" id="PF19086">
    <property type="entry name" value="Terpene_syn_C_2"/>
    <property type="match status" value="1"/>
</dbReference>
<evidence type="ECO:0000256" key="2">
    <source>
        <dbReference type="RuleBase" id="RU366034"/>
    </source>
</evidence>
<dbReference type="GO" id="GO:0008299">
    <property type="term" value="P:isoprenoid biosynthetic process"/>
    <property type="evidence" value="ECO:0007669"/>
    <property type="project" value="UniProtKB-ARBA"/>
</dbReference>
<keyword evidence="2" id="KW-0456">Lyase</keyword>
<keyword evidence="2" id="KW-0460">Magnesium</keyword>
<organism evidence="3">
    <name type="scientific">Pseudotaxiphyllum elegans</name>
    <dbReference type="NCBI Taxonomy" id="186706"/>
    <lineage>
        <taxon>Eukaryota</taxon>
        <taxon>Viridiplantae</taxon>
        <taxon>Streptophyta</taxon>
        <taxon>Embryophyta</taxon>
        <taxon>Bryophyta</taxon>
        <taxon>Bryophytina</taxon>
        <taxon>Bryopsida</taxon>
        <taxon>Bryidae</taxon>
        <taxon>Hypnanae</taxon>
        <taxon>Hypnales</taxon>
        <taxon>Plagiotheciaceae</taxon>
        <taxon>Pseudotaxiphyllum</taxon>
    </lineage>
</organism>
<dbReference type="PANTHER" id="PTHR35201:SF4">
    <property type="entry name" value="BETA-PINACENE SYNTHASE-RELATED"/>
    <property type="match status" value="1"/>
</dbReference>